<dbReference type="SMART" id="SM00382">
    <property type="entry name" value="AAA"/>
    <property type="match status" value="1"/>
</dbReference>
<evidence type="ECO:0000256" key="4">
    <source>
        <dbReference type="ARBA" id="ARBA00022741"/>
    </source>
</evidence>
<dbReference type="GO" id="GO:0140359">
    <property type="term" value="F:ABC-type transporter activity"/>
    <property type="evidence" value="ECO:0007669"/>
    <property type="project" value="InterPro"/>
</dbReference>
<dbReference type="Gene3D" id="3.40.50.300">
    <property type="entry name" value="P-loop containing nucleotide triphosphate hydrolases"/>
    <property type="match status" value="1"/>
</dbReference>
<keyword evidence="4" id="KW-0547">Nucleotide-binding</keyword>
<evidence type="ECO:0000259" key="9">
    <source>
        <dbReference type="PROSITE" id="PS50893"/>
    </source>
</evidence>
<dbReference type="RefSeq" id="WP_151666375.1">
    <property type="nucleotide sequence ID" value="NZ_WBVO01000001.1"/>
</dbReference>
<keyword evidence="2" id="KW-0813">Transport</keyword>
<evidence type="ECO:0000256" key="7">
    <source>
        <dbReference type="ARBA" id="ARBA00023136"/>
    </source>
</evidence>
<dbReference type="InterPro" id="IPR011527">
    <property type="entry name" value="ABC1_TM_dom"/>
</dbReference>
<feature type="transmembrane region" description="Helical" evidence="8">
    <location>
        <begin position="144"/>
        <end position="164"/>
    </location>
</feature>
<proteinExistence type="predicted"/>
<feature type="transmembrane region" description="Helical" evidence="8">
    <location>
        <begin position="248"/>
        <end position="275"/>
    </location>
</feature>
<feature type="transmembrane region" description="Helical" evidence="8">
    <location>
        <begin position="170"/>
        <end position="188"/>
    </location>
</feature>
<comment type="subcellular location">
    <subcellularLocation>
        <location evidence="1">Cell membrane</location>
        <topology evidence="1">Multi-pass membrane protein</topology>
    </subcellularLocation>
</comment>
<dbReference type="Gene3D" id="1.20.1560.10">
    <property type="entry name" value="ABC transporter type 1, transmembrane domain"/>
    <property type="match status" value="1"/>
</dbReference>
<feature type="domain" description="ABC transporter" evidence="9">
    <location>
        <begin position="369"/>
        <end position="602"/>
    </location>
</feature>
<dbReference type="PROSITE" id="PS50929">
    <property type="entry name" value="ABC_TM1F"/>
    <property type="match status" value="1"/>
</dbReference>
<comment type="caution">
    <text evidence="11">The sequence shown here is derived from an EMBL/GenBank/DDBJ whole genome shotgun (WGS) entry which is preliminary data.</text>
</comment>
<evidence type="ECO:0000313" key="11">
    <source>
        <dbReference type="EMBL" id="KAB2814797.1"/>
    </source>
</evidence>
<keyword evidence="5 11" id="KW-0067">ATP-binding</keyword>
<keyword evidence="6 8" id="KW-1133">Transmembrane helix</keyword>
<dbReference type="InterPro" id="IPR017871">
    <property type="entry name" value="ABC_transporter-like_CS"/>
</dbReference>
<dbReference type="PROSITE" id="PS00211">
    <property type="entry name" value="ABC_TRANSPORTER_1"/>
    <property type="match status" value="1"/>
</dbReference>
<keyword evidence="7 8" id="KW-0472">Membrane</keyword>
<gene>
    <name evidence="11" type="ORF">F8C67_03350</name>
</gene>
<dbReference type="InterPro" id="IPR036640">
    <property type="entry name" value="ABC1_TM_sf"/>
</dbReference>
<accession>A0A6N6RMH3</accession>
<evidence type="ECO:0000256" key="6">
    <source>
        <dbReference type="ARBA" id="ARBA00022989"/>
    </source>
</evidence>
<keyword evidence="3 8" id="KW-0812">Transmembrane</keyword>
<sequence>MADKVSGKAFDLKLFRRVLTYVAPYKKIFWGAFSITLLLGALSTTRPILTQRAIDNYILEGDEVGLLNITLLIFAVLVAESIFQFLFTYAANYLGQSIIRDIRMQLFDRITRFKLGFFDKTPIGTLVTRAVSDIETIASIFAEGVLVIFGDLFKIIVMVFAMFWFFDVKLVLISLSVVPVLYIATRWFQKAIKKTFSDVRNEVAALNAFVQEHISGMNVVQMFNREKAEMDKFKVINNRHRKANIRSIWYFSIFLPLIEILSAISIGLAMGYGGWAAINSIDSWTLQQGFYKMMGWDTSQFNDSITIGTLLAFIMFINALYRPLRQLADRFNTLQMGMVASERVLKLLDREEALEPEGKSEVHEVNGRIEFKDVHFAYVPDEPVLRGVSFSVEPGETLAIVGATGAGKSTIISLLMGFYPYQKGSVSLDGTEITDLKLENLRSHFALVLQDVFLFSDSIYNNITLREDIPMEHIVDAAKKIGVDEFVRQLPEEYEYNVKERGQMISAGQRQLLSFLRAYVTNPPILILDEATSSIDSHTEQLIQNATDLITEGRTSIVIAHRLATIQNADKILVMDKGKVVEEGKHDELLAKGGYYARLYEMQFKEREAS</sequence>
<dbReference type="CDD" id="cd18544">
    <property type="entry name" value="ABC_6TM_TmrA_like"/>
    <property type="match status" value="1"/>
</dbReference>
<dbReference type="SUPFAM" id="SSF90123">
    <property type="entry name" value="ABC transporter transmembrane region"/>
    <property type="match status" value="1"/>
</dbReference>
<dbReference type="GO" id="GO:0005886">
    <property type="term" value="C:plasma membrane"/>
    <property type="evidence" value="ECO:0007669"/>
    <property type="project" value="UniProtKB-SubCell"/>
</dbReference>
<dbReference type="EMBL" id="WBVO01000001">
    <property type="protein sequence ID" value="KAB2814797.1"/>
    <property type="molecule type" value="Genomic_DNA"/>
</dbReference>
<name>A0A6N6RMH3_9FLAO</name>
<dbReference type="OrthoDB" id="1291564at2"/>
<dbReference type="FunFam" id="3.40.50.300:FF:000287">
    <property type="entry name" value="Multidrug ABC transporter ATP-binding protein"/>
    <property type="match status" value="1"/>
</dbReference>
<dbReference type="AlphaFoldDB" id="A0A6N6RMH3"/>
<dbReference type="InterPro" id="IPR003439">
    <property type="entry name" value="ABC_transporter-like_ATP-bd"/>
</dbReference>
<dbReference type="GO" id="GO:0016887">
    <property type="term" value="F:ATP hydrolysis activity"/>
    <property type="evidence" value="ECO:0007669"/>
    <property type="project" value="InterPro"/>
</dbReference>
<feature type="transmembrane region" description="Helical" evidence="8">
    <location>
        <begin position="69"/>
        <end position="94"/>
    </location>
</feature>
<dbReference type="Pfam" id="PF00664">
    <property type="entry name" value="ABC_membrane"/>
    <property type="match status" value="1"/>
</dbReference>
<dbReference type="PANTHER" id="PTHR24221:SF587">
    <property type="entry name" value="ABC TRANSPORTER RELATED"/>
    <property type="match status" value="1"/>
</dbReference>
<evidence type="ECO:0000256" key="5">
    <source>
        <dbReference type="ARBA" id="ARBA00022840"/>
    </source>
</evidence>
<dbReference type="InterPro" id="IPR003593">
    <property type="entry name" value="AAA+_ATPase"/>
</dbReference>
<dbReference type="Pfam" id="PF00005">
    <property type="entry name" value="ABC_tran"/>
    <property type="match status" value="1"/>
</dbReference>
<evidence type="ECO:0000256" key="1">
    <source>
        <dbReference type="ARBA" id="ARBA00004651"/>
    </source>
</evidence>
<evidence type="ECO:0000256" key="3">
    <source>
        <dbReference type="ARBA" id="ARBA00022692"/>
    </source>
</evidence>
<evidence type="ECO:0000313" key="12">
    <source>
        <dbReference type="Proteomes" id="UP000468650"/>
    </source>
</evidence>
<reference evidence="11 12" key="1">
    <citation type="submission" date="2019-09" db="EMBL/GenBank/DDBJ databases">
        <title>Genomes of family Cryomorphaceae.</title>
        <authorList>
            <person name="Bowman J.P."/>
        </authorList>
    </citation>
    <scope>NUCLEOTIDE SEQUENCE [LARGE SCALE GENOMIC DNA]</scope>
    <source>
        <strain evidence="11 12">LMG 25704</strain>
    </source>
</reference>
<feature type="domain" description="ABC transmembrane type-1" evidence="10">
    <location>
        <begin position="30"/>
        <end position="336"/>
    </location>
</feature>
<protein>
    <submittedName>
        <fullName evidence="11">ABC transporter ATP-binding protein</fullName>
    </submittedName>
</protein>
<dbReference type="PROSITE" id="PS50893">
    <property type="entry name" value="ABC_TRANSPORTER_2"/>
    <property type="match status" value="1"/>
</dbReference>
<evidence type="ECO:0000256" key="2">
    <source>
        <dbReference type="ARBA" id="ARBA00022448"/>
    </source>
</evidence>
<feature type="transmembrane region" description="Helical" evidence="8">
    <location>
        <begin position="28"/>
        <end position="49"/>
    </location>
</feature>
<organism evidence="11 12">
    <name type="scientific">Phaeocystidibacter luteus</name>
    <dbReference type="NCBI Taxonomy" id="911197"/>
    <lineage>
        <taxon>Bacteria</taxon>
        <taxon>Pseudomonadati</taxon>
        <taxon>Bacteroidota</taxon>
        <taxon>Flavobacteriia</taxon>
        <taxon>Flavobacteriales</taxon>
        <taxon>Phaeocystidibacteraceae</taxon>
        <taxon>Phaeocystidibacter</taxon>
    </lineage>
</organism>
<dbReference type="InterPro" id="IPR027417">
    <property type="entry name" value="P-loop_NTPase"/>
</dbReference>
<dbReference type="InterPro" id="IPR039421">
    <property type="entry name" value="Type_1_exporter"/>
</dbReference>
<dbReference type="SUPFAM" id="SSF52540">
    <property type="entry name" value="P-loop containing nucleoside triphosphate hydrolases"/>
    <property type="match status" value="1"/>
</dbReference>
<dbReference type="CDD" id="cd03254">
    <property type="entry name" value="ABCC_Glucan_exporter_like"/>
    <property type="match status" value="1"/>
</dbReference>
<dbReference type="PANTHER" id="PTHR24221">
    <property type="entry name" value="ATP-BINDING CASSETTE SUB-FAMILY B"/>
    <property type="match status" value="1"/>
</dbReference>
<dbReference type="Proteomes" id="UP000468650">
    <property type="component" value="Unassembled WGS sequence"/>
</dbReference>
<evidence type="ECO:0000256" key="8">
    <source>
        <dbReference type="SAM" id="Phobius"/>
    </source>
</evidence>
<dbReference type="GO" id="GO:0005524">
    <property type="term" value="F:ATP binding"/>
    <property type="evidence" value="ECO:0007669"/>
    <property type="project" value="UniProtKB-KW"/>
</dbReference>
<feature type="transmembrane region" description="Helical" evidence="8">
    <location>
        <begin position="304"/>
        <end position="321"/>
    </location>
</feature>
<evidence type="ECO:0000259" key="10">
    <source>
        <dbReference type="PROSITE" id="PS50929"/>
    </source>
</evidence>
<keyword evidence="12" id="KW-1185">Reference proteome</keyword>